<evidence type="ECO:0000256" key="2">
    <source>
        <dbReference type="ARBA" id="ARBA00007494"/>
    </source>
</evidence>
<dbReference type="PRINTS" id="PR02011">
    <property type="entry name" value="RCMTNCL1"/>
</dbReference>
<evidence type="ECO:0000259" key="12">
    <source>
        <dbReference type="PROSITE" id="PS51686"/>
    </source>
</evidence>
<evidence type="ECO:0000313" key="14">
    <source>
        <dbReference type="Proteomes" id="UP000182444"/>
    </source>
</evidence>
<feature type="compositionally biased region" description="Basic and acidic residues" evidence="11">
    <location>
        <begin position="13"/>
        <end position="27"/>
    </location>
</feature>
<feature type="domain" description="SAM-dependent MTase RsmB/NOP-type" evidence="12">
    <location>
        <begin position="54"/>
        <end position="415"/>
    </location>
</feature>
<comment type="similarity">
    <text evidence="2 10">Belongs to the class I-like SAM-binding methyltransferase superfamily. RsmB/NOP family.</text>
</comment>
<feature type="compositionally biased region" description="Basic and acidic residues" evidence="11">
    <location>
        <begin position="724"/>
        <end position="733"/>
    </location>
</feature>
<name>A0A1D8NHE9_YARLL</name>
<dbReference type="Proteomes" id="UP000182444">
    <property type="component" value="Chromosome 1E"/>
</dbReference>
<dbReference type="EMBL" id="CP017557">
    <property type="protein sequence ID" value="AOW05054.1"/>
    <property type="molecule type" value="Genomic_DNA"/>
</dbReference>
<dbReference type="RefSeq" id="XP_503641.3">
    <property type="nucleotide sequence ID" value="XM_503641.3"/>
</dbReference>
<feature type="compositionally biased region" description="Low complexity" evidence="11">
    <location>
        <begin position="709"/>
        <end position="723"/>
    </location>
</feature>
<keyword evidence="6 10" id="KW-0949">S-adenosyl-L-methionine</keyword>
<evidence type="ECO:0000256" key="1">
    <source>
        <dbReference type="ARBA" id="ARBA00004123"/>
    </source>
</evidence>
<dbReference type="InterPro" id="IPR001678">
    <property type="entry name" value="MeTrfase_RsmB-F_NOP2_dom"/>
</dbReference>
<dbReference type="GO" id="GO:0005634">
    <property type="term" value="C:nucleus"/>
    <property type="evidence" value="ECO:0007669"/>
    <property type="project" value="UniProtKB-SubCell"/>
</dbReference>
<dbReference type="InterPro" id="IPR023270">
    <property type="entry name" value="RCMT_NCL1"/>
</dbReference>
<dbReference type="VEuPathDB" id="FungiDB:YALI1_E08114g"/>
<dbReference type="PANTHER" id="PTHR22808">
    <property type="entry name" value="NCL1 YEAST -RELATED NOL1/NOP2/FMU SUN DOMAIN-CONTAINING"/>
    <property type="match status" value="1"/>
</dbReference>
<keyword evidence="7" id="KW-0819">tRNA processing</keyword>
<dbReference type="InterPro" id="IPR018314">
    <property type="entry name" value="RsmB/NOL1/NOP2-like_CS"/>
</dbReference>
<evidence type="ECO:0000256" key="9">
    <source>
        <dbReference type="ARBA" id="ARBA00023242"/>
    </source>
</evidence>
<dbReference type="Pfam" id="PF25378">
    <property type="entry name" value="PUA_NSUN2"/>
    <property type="match status" value="1"/>
</dbReference>
<dbReference type="PANTHER" id="PTHR22808:SF1">
    <property type="entry name" value="RNA CYTOSINE-C(5)-METHYLTRANSFERASE NSUN2-RELATED"/>
    <property type="match status" value="1"/>
</dbReference>
<keyword evidence="5 10" id="KW-0808">Transferase</keyword>
<dbReference type="InterPro" id="IPR029063">
    <property type="entry name" value="SAM-dependent_MTases_sf"/>
</dbReference>
<dbReference type="GO" id="GO:0016428">
    <property type="term" value="F:tRNA (cytidine-5-)-methyltransferase activity"/>
    <property type="evidence" value="ECO:0007669"/>
    <property type="project" value="InterPro"/>
</dbReference>
<dbReference type="eggNOG" id="KOG2198">
    <property type="taxonomic scope" value="Eukaryota"/>
</dbReference>
<feature type="binding site" evidence="10">
    <location>
        <position position="229"/>
    </location>
    <ligand>
        <name>S-adenosyl-L-methionine</name>
        <dbReference type="ChEBI" id="CHEBI:59789"/>
    </ligand>
</feature>
<dbReference type="VEuPathDB" id="FungiDB:YALI0_E06765g"/>
<dbReference type="GeneID" id="2912410"/>
<keyword evidence="9" id="KW-0539">Nucleus</keyword>
<evidence type="ECO:0000256" key="4">
    <source>
        <dbReference type="ARBA" id="ARBA00022603"/>
    </source>
</evidence>
<evidence type="ECO:0000256" key="3">
    <source>
        <dbReference type="ARBA" id="ARBA00022555"/>
    </source>
</evidence>
<reference evidence="13 14" key="1">
    <citation type="journal article" date="2016" name="PLoS ONE">
        <title>Sequence Assembly of Yarrowia lipolytica Strain W29/CLIB89 Shows Transposable Element Diversity.</title>
        <authorList>
            <person name="Magnan C."/>
            <person name="Yu J."/>
            <person name="Chang I."/>
            <person name="Jahn E."/>
            <person name="Kanomata Y."/>
            <person name="Wu J."/>
            <person name="Zeller M."/>
            <person name="Oakes M."/>
            <person name="Baldi P."/>
            <person name="Sandmeyer S."/>
        </authorList>
    </citation>
    <scope>NUCLEOTIDE SEQUENCE [LARGE SCALE GENOMIC DNA]</scope>
    <source>
        <strain evidence="14">CLIB89(W29)</strain>
    </source>
</reference>
<feature type="region of interest" description="Disordered" evidence="11">
    <location>
        <begin position="1"/>
        <end position="27"/>
    </location>
</feature>
<dbReference type="GO" id="GO:0005737">
    <property type="term" value="C:cytoplasm"/>
    <property type="evidence" value="ECO:0007669"/>
    <property type="project" value="TreeGrafter"/>
</dbReference>
<dbReference type="SUPFAM" id="SSF53335">
    <property type="entry name" value="S-adenosyl-L-methionine-dependent methyltransferases"/>
    <property type="match status" value="1"/>
</dbReference>
<dbReference type="AlphaFoldDB" id="A0A1D8NHE9"/>
<gene>
    <name evidence="13" type="ORF">YALI1_E08114g</name>
</gene>
<dbReference type="PROSITE" id="PS51686">
    <property type="entry name" value="SAM_MT_RSMB_NOP"/>
    <property type="match status" value="1"/>
</dbReference>
<dbReference type="InterPro" id="IPR049560">
    <property type="entry name" value="MeTrfase_RsmB-F_NOP2_cat"/>
</dbReference>
<feature type="binding site" evidence="10">
    <location>
        <position position="202"/>
    </location>
    <ligand>
        <name>S-adenosyl-L-methionine</name>
        <dbReference type="ChEBI" id="CHEBI:59789"/>
    </ligand>
</feature>
<dbReference type="Gene3D" id="3.40.50.150">
    <property type="entry name" value="Vaccinia Virus protein VP39"/>
    <property type="match status" value="1"/>
</dbReference>
<evidence type="ECO:0000256" key="7">
    <source>
        <dbReference type="ARBA" id="ARBA00022694"/>
    </source>
</evidence>
<evidence type="ECO:0000256" key="11">
    <source>
        <dbReference type="SAM" id="MobiDB-lite"/>
    </source>
</evidence>
<dbReference type="InterPro" id="IPR057286">
    <property type="entry name" value="PUA_NSUN2"/>
</dbReference>
<dbReference type="Pfam" id="PF25376">
    <property type="entry name" value="Pre-PUA_NSUN2"/>
    <property type="match status" value="1"/>
</dbReference>
<feature type="binding site" evidence="10">
    <location>
        <position position="260"/>
    </location>
    <ligand>
        <name>S-adenosyl-L-methionine</name>
        <dbReference type="ChEBI" id="CHEBI:59789"/>
    </ligand>
</feature>
<organism evidence="13 14">
    <name type="scientific">Yarrowia lipolytica</name>
    <name type="common">Candida lipolytica</name>
    <dbReference type="NCBI Taxonomy" id="4952"/>
    <lineage>
        <taxon>Eukaryota</taxon>
        <taxon>Fungi</taxon>
        <taxon>Dikarya</taxon>
        <taxon>Ascomycota</taxon>
        <taxon>Saccharomycotina</taxon>
        <taxon>Dipodascomycetes</taxon>
        <taxon>Dipodascales</taxon>
        <taxon>Dipodascales incertae sedis</taxon>
        <taxon>Yarrowia</taxon>
    </lineage>
</organism>
<feature type="region of interest" description="Disordered" evidence="11">
    <location>
        <begin position="701"/>
        <end position="752"/>
    </location>
</feature>
<keyword evidence="3" id="KW-0820">tRNA-binding</keyword>
<evidence type="ECO:0000256" key="8">
    <source>
        <dbReference type="ARBA" id="ARBA00022884"/>
    </source>
</evidence>
<feature type="compositionally biased region" description="Acidic residues" evidence="11">
    <location>
        <begin position="734"/>
        <end position="746"/>
    </location>
</feature>
<dbReference type="InterPro" id="IPR023267">
    <property type="entry name" value="RCMT"/>
</dbReference>
<dbReference type="InterPro" id="IPR057285">
    <property type="entry name" value="Pre-PUA_NSUN2"/>
</dbReference>
<evidence type="ECO:0000256" key="10">
    <source>
        <dbReference type="PROSITE-ProRule" id="PRU01023"/>
    </source>
</evidence>
<keyword evidence="8 10" id="KW-0694">RNA-binding</keyword>
<evidence type="ECO:0000256" key="5">
    <source>
        <dbReference type="ARBA" id="ARBA00022679"/>
    </source>
</evidence>
<evidence type="ECO:0000313" key="13">
    <source>
        <dbReference type="EMBL" id="AOW05054.1"/>
    </source>
</evidence>
<evidence type="ECO:0000256" key="6">
    <source>
        <dbReference type="ARBA" id="ARBA00022691"/>
    </source>
</evidence>
<proteinExistence type="inferred from homology"/>
<dbReference type="OMA" id="QLFTEYV"/>
<dbReference type="KEGG" id="yli:2912410"/>
<sequence length="752" mass="84918">MGKYPRKKNNQNNRDKNDDGRRKSGWEDVVKENEKWEKYYKAQGIVPEAEWDAFKTACQSPLPVSFRVTGSTELTDEIQAAIVDDYVPHLSGLVFEGEEVVPPQNIKFYPNNHGWQFNVRKTVVRKQKLFSRFHRFLVLETTAGNISRQEAVSMIPPILLDVQPSDAVLDMCAAPGSKTAQLIEAVHAGGDLNPSGFVIANDSDYKRSHMLIHQVQRLNSPNLIVTNHDAQMYPKVAIAAKGVDGAKSNEYLKFDRILCDVPCSGDATMRKNVNVWPDWTPGNALGLHQLQLNILMRGIQLLKPGGRLVYSTCSLNPIENEAVVAEALRLSKGSVHLIESRGDIPNLINSKGMTDWKVQAKGNKDGWNNKGDEGCTDSWFPPTDESIKEQLTKCIRVYPHTQDTGGFFIVAFEKAKDVEEEDDKKRVAEDETRDAKRVKVDASDIIDAAKETASDAKEAVVDAAETVKEAVTDAAETVKEKFEGVVAEVKEDAKDEEPKKSKKMPYDANEEPFVFVDPNHEELQKCWDFYKFNDQFPRDSMMVRNHTGEPTRTIYYTSPSIKPILELNANRLKFVHAGTRFFTLQKNEDTCKWRIQSESVNRAFPYIGARVVKGNLDIIKFLATTEFPKFEILEKEYPEFAKEVSAHTEGCLILTAQYNDREICLPMWRGKMSANLMINKQDKEEFLHRVFKIEGIKTRGQQQQQKPVAAESAERAQGQAEAAKAVEEAKQENEQAEIADEIVEENVVEKAE</sequence>
<dbReference type="Pfam" id="PF01189">
    <property type="entry name" value="Methyltr_RsmB-F"/>
    <property type="match status" value="1"/>
</dbReference>
<comment type="subcellular location">
    <subcellularLocation>
        <location evidence="1">Nucleus</location>
    </subcellularLocation>
</comment>
<feature type="active site" description="Nucleophile" evidence="10">
    <location>
        <position position="313"/>
    </location>
</feature>
<dbReference type="GO" id="GO:0030488">
    <property type="term" value="P:tRNA methylation"/>
    <property type="evidence" value="ECO:0007669"/>
    <property type="project" value="TreeGrafter"/>
</dbReference>
<dbReference type="PROSITE" id="PS01153">
    <property type="entry name" value="NOL1_NOP2_SUN"/>
    <property type="match status" value="1"/>
</dbReference>
<dbReference type="PRINTS" id="PR02008">
    <property type="entry name" value="RCMTFAMILY"/>
</dbReference>
<accession>A0A1D8NHE9</accession>
<protein>
    <recommendedName>
        <fullName evidence="12">SAM-dependent MTase RsmB/NOP-type domain-containing protein</fullName>
    </recommendedName>
</protein>
<dbReference type="GO" id="GO:0000049">
    <property type="term" value="F:tRNA binding"/>
    <property type="evidence" value="ECO:0007669"/>
    <property type="project" value="UniProtKB-KW"/>
</dbReference>
<keyword evidence="4 10" id="KW-0489">Methyltransferase</keyword>
<feature type="binding site" evidence="10">
    <location>
        <begin position="172"/>
        <end position="178"/>
    </location>
    <ligand>
        <name>S-adenosyl-L-methionine</name>
        <dbReference type="ChEBI" id="CHEBI:59789"/>
    </ligand>
</feature>